<keyword evidence="7" id="KW-0333">Golgi apparatus</keyword>
<gene>
    <name evidence="11" type="primary">LOC105232624</name>
</gene>
<evidence type="ECO:0000256" key="9">
    <source>
        <dbReference type="ARBA" id="ARBA00023180"/>
    </source>
</evidence>
<protein>
    <submittedName>
        <fullName evidence="11">Heparan sulfate 2-O-sulfotransferase pipe isoform X5</fullName>
    </submittedName>
</protein>
<dbReference type="InterPro" id="IPR027417">
    <property type="entry name" value="P-loop_NTPase"/>
</dbReference>
<accession>A0ABM3JZA5</accession>
<dbReference type="RefSeq" id="XP_049314555.1">
    <property type="nucleotide sequence ID" value="XM_049458598.1"/>
</dbReference>
<evidence type="ECO:0000256" key="6">
    <source>
        <dbReference type="ARBA" id="ARBA00022989"/>
    </source>
</evidence>
<proteinExistence type="inferred from homology"/>
<dbReference type="Pfam" id="PF03567">
    <property type="entry name" value="Sulfotransfer_2"/>
    <property type="match status" value="1"/>
</dbReference>
<keyword evidence="8" id="KW-0472">Membrane</keyword>
<keyword evidence="3" id="KW-0808">Transferase</keyword>
<dbReference type="PANTHER" id="PTHR12129">
    <property type="entry name" value="HEPARAN SULFATE 2-O-SULFOTRANSFERASE"/>
    <property type="match status" value="1"/>
</dbReference>
<comment type="subcellular location">
    <subcellularLocation>
        <location evidence="1">Golgi apparatus membrane</location>
        <topology evidence="1">Single-pass type II membrane protein</topology>
    </subcellularLocation>
</comment>
<dbReference type="PANTHER" id="PTHR12129:SF20">
    <property type="entry name" value="HEPARAN SULFATE 2-O-SULFOTRANSFERASE PIPE"/>
    <property type="match status" value="1"/>
</dbReference>
<organism evidence="10 11">
    <name type="scientific">Bactrocera dorsalis</name>
    <name type="common">Oriental fruit fly</name>
    <name type="synonym">Dacus dorsalis</name>
    <dbReference type="NCBI Taxonomy" id="27457"/>
    <lineage>
        <taxon>Eukaryota</taxon>
        <taxon>Metazoa</taxon>
        <taxon>Ecdysozoa</taxon>
        <taxon>Arthropoda</taxon>
        <taxon>Hexapoda</taxon>
        <taxon>Insecta</taxon>
        <taxon>Pterygota</taxon>
        <taxon>Neoptera</taxon>
        <taxon>Endopterygota</taxon>
        <taxon>Diptera</taxon>
        <taxon>Brachycera</taxon>
        <taxon>Muscomorpha</taxon>
        <taxon>Tephritoidea</taxon>
        <taxon>Tephritidae</taxon>
        <taxon>Bactrocera</taxon>
        <taxon>Bactrocera</taxon>
    </lineage>
</organism>
<dbReference type="GeneID" id="105232624"/>
<keyword evidence="5" id="KW-0735">Signal-anchor</keyword>
<reference evidence="11" key="1">
    <citation type="submission" date="2025-08" db="UniProtKB">
        <authorList>
            <consortium name="RefSeq"/>
        </authorList>
    </citation>
    <scope>IDENTIFICATION</scope>
    <source>
        <tissue evidence="11">Adult</tissue>
    </source>
</reference>
<name>A0ABM3JZA5_BACDO</name>
<keyword evidence="4" id="KW-0812">Transmembrane</keyword>
<dbReference type="Gene3D" id="3.40.50.300">
    <property type="entry name" value="P-loop containing nucleotide triphosphate hydrolases"/>
    <property type="match status" value="1"/>
</dbReference>
<evidence type="ECO:0000313" key="10">
    <source>
        <dbReference type="Proteomes" id="UP001652620"/>
    </source>
</evidence>
<dbReference type="Proteomes" id="UP001652620">
    <property type="component" value="Chromosome 5"/>
</dbReference>
<evidence type="ECO:0000256" key="1">
    <source>
        <dbReference type="ARBA" id="ARBA00004323"/>
    </source>
</evidence>
<evidence type="ECO:0000256" key="3">
    <source>
        <dbReference type="ARBA" id="ARBA00022679"/>
    </source>
</evidence>
<evidence type="ECO:0000256" key="2">
    <source>
        <dbReference type="ARBA" id="ARBA00010569"/>
    </source>
</evidence>
<evidence type="ECO:0000256" key="4">
    <source>
        <dbReference type="ARBA" id="ARBA00022692"/>
    </source>
</evidence>
<comment type="similarity">
    <text evidence="2">Belongs to the sulfotransferase 3 family.</text>
</comment>
<keyword evidence="9" id="KW-0325">Glycoprotein</keyword>
<dbReference type="SUPFAM" id="SSF52540">
    <property type="entry name" value="P-loop containing nucleoside triphosphate hydrolases"/>
    <property type="match status" value="1"/>
</dbReference>
<evidence type="ECO:0000313" key="11">
    <source>
        <dbReference type="RefSeq" id="XP_049314555.1"/>
    </source>
</evidence>
<dbReference type="InterPro" id="IPR007734">
    <property type="entry name" value="Heparan_SO4_2-O-STrfase"/>
</dbReference>
<evidence type="ECO:0000256" key="7">
    <source>
        <dbReference type="ARBA" id="ARBA00023034"/>
    </source>
</evidence>
<evidence type="ECO:0000256" key="8">
    <source>
        <dbReference type="ARBA" id="ARBA00023136"/>
    </source>
</evidence>
<evidence type="ECO:0000256" key="5">
    <source>
        <dbReference type="ARBA" id="ARBA00022968"/>
    </source>
</evidence>
<dbReference type="InterPro" id="IPR005331">
    <property type="entry name" value="Sulfotransferase"/>
</dbReference>
<keyword evidence="6" id="KW-1133">Transmembrane helix</keyword>
<sequence length="401" mass="47295">MSLGGEKSFKMRMRDMENAFKYRRIPYPKRSVELIAILAISCTFFLFMHTNKLNSRLKEMEIKLQPSEFSALGLTGNQISPRESSRRDNINTLHGTYQYLKSTGQLNALTPRMLNNTEKAEIDILFFNRLEKVGSQSMSTLLRALSRVNHFVYNIRVRTVGNMLDTIEEQRELADEIFDYGVPSAYTMHRNFINFTQLDMPKPIYINLVRHPIEKVKSAYYYMRHPFIYNNGLLRNPKKKTQSFAYFDTSFNDCVRAGKIPDCIFDPHIEFNGDWRRFSMHFCGNNPVCKQFNSQTATQIAKRNIESEFAVVGSWEDTNITLTVLEHYVPRFFRGATEVFYSDPKRFHKNATPHKNELDPDIEEHLKVQFSFEIELYNFCKQRLYKQYIAIKKDEMMRHFN</sequence>
<keyword evidence="10" id="KW-1185">Reference proteome</keyword>